<name>A0A4S2L5K8_9HYME</name>
<dbReference type="AlphaFoldDB" id="A0A4S2L5K8"/>
<comment type="caution">
    <text evidence="1">The sequence shown here is derived from an EMBL/GenBank/DDBJ whole genome shotgun (WGS) entry which is preliminary data.</text>
</comment>
<dbReference type="STRING" id="300112.A0A4S2L5K8"/>
<dbReference type="GO" id="GO:0005794">
    <property type="term" value="C:Golgi apparatus"/>
    <property type="evidence" value="ECO:0007669"/>
    <property type="project" value="TreeGrafter"/>
</dbReference>
<dbReference type="Pfam" id="PF05742">
    <property type="entry name" value="TANGO2"/>
    <property type="match status" value="1"/>
</dbReference>
<reference evidence="1 2" key="1">
    <citation type="journal article" date="2019" name="Philos. Trans. R. Soc. Lond., B, Biol. Sci.">
        <title>Ant behaviour and brain gene expression of defending hosts depend on the ecological success of the intruding social parasite.</title>
        <authorList>
            <person name="Kaur R."/>
            <person name="Stoldt M."/>
            <person name="Jongepier E."/>
            <person name="Feldmeyer B."/>
            <person name="Menzel F."/>
            <person name="Bornberg-Bauer E."/>
            <person name="Foitzik S."/>
        </authorList>
    </citation>
    <scope>NUCLEOTIDE SEQUENCE [LARGE SCALE GENOMIC DNA]</scope>
    <source>
        <tissue evidence="1">Whole body</tissue>
    </source>
</reference>
<protein>
    <submittedName>
        <fullName evidence="1">Transport and golgi organization 2-like protein</fullName>
    </submittedName>
</protein>
<accession>A0A4S2L5K8</accession>
<organism evidence="1 2">
    <name type="scientific">Temnothorax longispinosus</name>
    <dbReference type="NCBI Taxonomy" id="300112"/>
    <lineage>
        <taxon>Eukaryota</taxon>
        <taxon>Metazoa</taxon>
        <taxon>Ecdysozoa</taxon>
        <taxon>Arthropoda</taxon>
        <taxon>Hexapoda</taxon>
        <taxon>Insecta</taxon>
        <taxon>Pterygota</taxon>
        <taxon>Neoptera</taxon>
        <taxon>Endopterygota</taxon>
        <taxon>Hymenoptera</taxon>
        <taxon>Apocrita</taxon>
        <taxon>Aculeata</taxon>
        <taxon>Formicoidea</taxon>
        <taxon>Formicidae</taxon>
        <taxon>Myrmicinae</taxon>
        <taxon>Temnothorax</taxon>
    </lineage>
</organism>
<keyword evidence="2" id="KW-1185">Reference proteome</keyword>
<dbReference type="InterPro" id="IPR008551">
    <property type="entry name" value="TANGO2"/>
</dbReference>
<evidence type="ECO:0000313" key="2">
    <source>
        <dbReference type="Proteomes" id="UP000310200"/>
    </source>
</evidence>
<dbReference type="GO" id="GO:0007030">
    <property type="term" value="P:Golgi organization"/>
    <property type="evidence" value="ECO:0007669"/>
    <property type="project" value="TreeGrafter"/>
</dbReference>
<proteinExistence type="predicted"/>
<dbReference type="Proteomes" id="UP000310200">
    <property type="component" value="Unassembled WGS sequence"/>
</dbReference>
<dbReference type="PANTHER" id="PTHR17985">
    <property type="entry name" value="SER/THR-RICH PROTEIN T10 IN DGCR REGION"/>
    <property type="match status" value="1"/>
</dbReference>
<dbReference type="PANTHER" id="PTHR17985:SF8">
    <property type="entry name" value="TRANSPORT AND GOLGI ORGANIZATION PROTEIN 2 HOMOLOG"/>
    <property type="match status" value="1"/>
</dbReference>
<evidence type="ECO:0000313" key="1">
    <source>
        <dbReference type="EMBL" id="TGZ58165.1"/>
    </source>
</evidence>
<dbReference type="EMBL" id="QBLH01000037">
    <property type="protein sequence ID" value="TGZ58165.1"/>
    <property type="molecule type" value="Genomic_DNA"/>
</dbReference>
<sequence>MCILFIYRNPNAAVRSYRLIIASNRDETYKRPASSAHYWEKHPECLGGTDMEPGKEGGTWLALSIKGKAAVILNLNGESITNSSRKGRGSLISNFITSNDSIESYLSTLHKENVNGQPYNPYCLVLFNLNNADVHYLSSIKSTGSKKIYNSDIIGIGNGGLDHSYKKVEVGKEEFKHVVQDADISKQDDLIEKLIHFLKSKKKYLPDDELQRRCPMKYKNLSSIFISGKEYGTRTHSILLIDGSNNVTFVEETLMPDFTWKRQQFQNKLIYDNTY</sequence>
<dbReference type="GO" id="GO:0009306">
    <property type="term" value="P:protein secretion"/>
    <property type="evidence" value="ECO:0007669"/>
    <property type="project" value="TreeGrafter"/>
</dbReference>
<gene>
    <name evidence="1" type="ORF">DBV15_11515</name>
</gene>